<dbReference type="GO" id="GO:0016082">
    <property type="term" value="P:synaptic vesicle priming"/>
    <property type="evidence" value="ECO:0007669"/>
    <property type="project" value="TreeGrafter"/>
</dbReference>
<dbReference type="GO" id="GO:0017075">
    <property type="term" value="F:syntaxin-1 binding"/>
    <property type="evidence" value="ECO:0007669"/>
    <property type="project" value="TreeGrafter"/>
</dbReference>
<reference evidence="5" key="1">
    <citation type="submission" date="2022-11" db="UniProtKB">
        <authorList>
            <consortium name="WormBaseParasite"/>
        </authorList>
    </citation>
    <scope>IDENTIFICATION</scope>
</reference>
<dbReference type="GO" id="GO:0005516">
    <property type="term" value="F:calmodulin binding"/>
    <property type="evidence" value="ECO:0007669"/>
    <property type="project" value="TreeGrafter"/>
</dbReference>
<dbReference type="GO" id="GO:0043195">
    <property type="term" value="C:terminal bouton"/>
    <property type="evidence" value="ECO:0007669"/>
    <property type="project" value="TreeGrafter"/>
</dbReference>
<dbReference type="GO" id="GO:0035249">
    <property type="term" value="P:synaptic transmission, glutamatergic"/>
    <property type="evidence" value="ECO:0007669"/>
    <property type="project" value="TreeGrafter"/>
</dbReference>
<accession>A0A914N1S6</accession>
<keyword evidence="2" id="KW-0479">Metal-binding</keyword>
<dbReference type="GO" id="GO:0042734">
    <property type="term" value="C:presynaptic membrane"/>
    <property type="evidence" value="ECO:0007669"/>
    <property type="project" value="TreeGrafter"/>
</dbReference>
<dbReference type="FunFam" id="1.10.357.50:FF:000001">
    <property type="entry name" value="Protein unc-13 homolog B"/>
    <property type="match status" value="1"/>
</dbReference>
<dbReference type="InterPro" id="IPR010439">
    <property type="entry name" value="MUN_dom"/>
</dbReference>
<dbReference type="GO" id="GO:0099525">
    <property type="term" value="P:presynaptic dense core vesicle exocytosis"/>
    <property type="evidence" value="ECO:0007669"/>
    <property type="project" value="TreeGrafter"/>
</dbReference>
<evidence type="ECO:0000259" key="3">
    <source>
        <dbReference type="PROSITE" id="PS51258"/>
    </source>
</evidence>
<name>A0A914N1S6_MELIC</name>
<keyword evidence="4" id="KW-1185">Reference proteome</keyword>
<dbReference type="GO" id="GO:0019992">
    <property type="term" value="F:diacylglycerol binding"/>
    <property type="evidence" value="ECO:0007669"/>
    <property type="project" value="InterPro"/>
</dbReference>
<dbReference type="InterPro" id="IPR027080">
    <property type="entry name" value="Unc-13"/>
</dbReference>
<evidence type="ECO:0000256" key="2">
    <source>
        <dbReference type="ARBA" id="ARBA00022771"/>
    </source>
</evidence>
<dbReference type="GO" id="GO:0008270">
    <property type="term" value="F:zinc ion binding"/>
    <property type="evidence" value="ECO:0007669"/>
    <property type="project" value="UniProtKB-KW"/>
</dbReference>
<dbReference type="InterPro" id="IPR014770">
    <property type="entry name" value="Munc13_1"/>
</dbReference>
<keyword evidence="2" id="KW-0862">Zinc</keyword>
<dbReference type="PROSITE" id="PS51258">
    <property type="entry name" value="MHD1"/>
    <property type="match status" value="1"/>
</dbReference>
<dbReference type="GO" id="GO:0098831">
    <property type="term" value="C:presynaptic active zone cytoplasmic component"/>
    <property type="evidence" value="ECO:0007669"/>
    <property type="project" value="TreeGrafter"/>
</dbReference>
<evidence type="ECO:0000313" key="5">
    <source>
        <dbReference type="WBParaSite" id="Minc3s03215g33166"/>
    </source>
</evidence>
<keyword evidence="1" id="KW-0677">Repeat</keyword>
<dbReference type="GO" id="GO:0030672">
    <property type="term" value="C:synaptic vesicle membrane"/>
    <property type="evidence" value="ECO:0007669"/>
    <property type="project" value="TreeGrafter"/>
</dbReference>
<organism evidence="4 5">
    <name type="scientific">Meloidogyne incognita</name>
    <name type="common">Southern root-knot nematode worm</name>
    <name type="synonym">Oxyuris incognita</name>
    <dbReference type="NCBI Taxonomy" id="6306"/>
    <lineage>
        <taxon>Eukaryota</taxon>
        <taxon>Metazoa</taxon>
        <taxon>Ecdysozoa</taxon>
        <taxon>Nematoda</taxon>
        <taxon>Chromadorea</taxon>
        <taxon>Rhabditida</taxon>
        <taxon>Tylenchina</taxon>
        <taxon>Tylenchomorpha</taxon>
        <taxon>Tylenchoidea</taxon>
        <taxon>Meloidogynidae</taxon>
        <taxon>Meloidogyninae</taxon>
        <taxon>Meloidogyne</taxon>
        <taxon>Meloidogyne incognita group</taxon>
    </lineage>
</organism>
<sequence length="372" mass="43728">MFDTCCEKCEPTDESVKFWSDFIDYMLGVIDEDRNVYTPVLNQFPQELNIGQLSAATLWNLYKTDLKDALMEHAKTKRCKTPDYMNLYFKVKHFYSMYVAELPQYRESIPEFPEWFVPFVMDWLNENDEHSMDILRNAYNRDKADNFPQTSEHTKFSNSVVDVFTQLNEALKVLKQMDCPNPEVCIDMMRRFATTLNKVLLAYSDMVQKDFCKYVESEKLACILMNNVQQLRVQLEKIYENMGGAQLDSDSNRVLNSLQKKLNTVLDRLSGQFVASLESGIQEQMSRLGVLLAKIKGPQQQRSQMGGEVDMVLEPLMNLLERSLQRYAQQCEKTVLKYILKVLKKEKMFRLHYKIPPLELRKSFIKVYFKWD</sequence>
<dbReference type="SMART" id="SM01145">
    <property type="entry name" value="DUF1041"/>
    <property type="match status" value="1"/>
</dbReference>
<evidence type="ECO:0000256" key="1">
    <source>
        <dbReference type="ARBA" id="ARBA00022737"/>
    </source>
</evidence>
<dbReference type="AlphaFoldDB" id="A0A914N1S6"/>
<dbReference type="PANTHER" id="PTHR10480">
    <property type="entry name" value="PROTEIN UNC-13 HOMOLOG"/>
    <property type="match status" value="1"/>
</dbReference>
<dbReference type="WBParaSite" id="Minc3s03215g33166">
    <property type="protein sequence ID" value="Minc3s03215g33166"/>
    <property type="gene ID" value="Minc3s03215g33166"/>
</dbReference>
<feature type="domain" description="MHD1" evidence="3">
    <location>
        <begin position="64"/>
        <end position="207"/>
    </location>
</feature>
<evidence type="ECO:0000313" key="4">
    <source>
        <dbReference type="Proteomes" id="UP000887563"/>
    </source>
</evidence>
<dbReference type="Pfam" id="PF06292">
    <property type="entry name" value="MUN"/>
    <property type="match status" value="1"/>
</dbReference>
<dbReference type="GO" id="GO:0061789">
    <property type="term" value="P:dense core granule priming"/>
    <property type="evidence" value="ECO:0007669"/>
    <property type="project" value="TreeGrafter"/>
</dbReference>
<dbReference type="Gene3D" id="1.20.58.1100">
    <property type="match status" value="1"/>
</dbReference>
<dbReference type="GO" id="GO:0016081">
    <property type="term" value="P:synaptic vesicle docking"/>
    <property type="evidence" value="ECO:0007669"/>
    <property type="project" value="TreeGrafter"/>
</dbReference>
<dbReference type="Gene3D" id="1.10.357.50">
    <property type="match status" value="1"/>
</dbReference>
<dbReference type="PANTHER" id="PTHR10480:SF12">
    <property type="entry name" value="UNC-13, ISOFORM E"/>
    <property type="match status" value="1"/>
</dbReference>
<keyword evidence="2" id="KW-0863">Zinc-finger</keyword>
<dbReference type="Proteomes" id="UP000887563">
    <property type="component" value="Unplaced"/>
</dbReference>
<protein>
    <submittedName>
        <fullName evidence="5">MHD1 domain-containing protein</fullName>
    </submittedName>
</protein>
<dbReference type="GO" id="GO:0031594">
    <property type="term" value="C:neuromuscular junction"/>
    <property type="evidence" value="ECO:0007669"/>
    <property type="project" value="TreeGrafter"/>
</dbReference>
<proteinExistence type="predicted"/>